<dbReference type="InterPro" id="IPR013087">
    <property type="entry name" value="Znf_C2H2_type"/>
</dbReference>
<keyword evidence="12" id="KW-1185">Reference proteome</keyword>
<dbReference type="SUPFAM" id="SSF57667">
    <property type="entry name" value="beta-beta-alpha zinc fingers"/>
    <property type="match status" value="2"/>
</dbReference>
<feature type="domain" description="C2H2-type" evidence="9">
    <location>
        <begin position="734"/>
        <end position="762"/>
    </location>
</feature>
<protein>
    <recommendedName>
        <fullName evidence="13">Zinc finger protein</fullName>
    </recommendedName>
</protein>
<evidence type="ECO:0000256" key="7">
    <source>
        <dbReference type="PROSITE-ProRule" id="PRU00309"/>
    </source>
</evidence>
<organism evidence="11 12">
    <name type="scientific">Orchesella dallaii</name>
    <dbReference type="NCBI Taxonomy" id="48710"/>
    <lineage>
        <taxon>Eukaryota</taxon>
        <taxon>Metazoa</taxon>
        <taxon>Ecdysozoa</taxon>
        <taxon>Arthropoda</taxon>
        <taxon>Hexapoda</taxon>
        <taxon>Collembola</taxon>
        <taxon>Entomobryomorpha</taxon>
        <taxon>Entomobryoidea</taxon>
        <taxon>Orchesellidae</taxon>
        <taxon>Orchesellinae</taxon>
        <taxon>Orchesella</taxon>
    </lineage>
</organism>
<dbReference type="Pfam" id="PF00096">
    <property type="entry name" value="zf-C2H2"/>
    <property type="match status" value="1"/>
</dbReference>
<dbReference type="PANTHER" id="PTHR24379:SF121">
    <property type="entry name" value="C2H2-TYPE DOMAIN-CONTAINING PROTEIN"/>
    <property type="match status" value="1"/>
</dbReference>
<keyword evidence="5 7" id="KW-0238">DNA-binding</keyword>
<feature type="domain" description="C2H2-type" evidence="9">
    <location>
        <begin position="705"/>
        <end position="728"/>
    </location>
</feature>
<proteinExistence type="predicted"/>
<dbReference type="PROSITE" id="PS00028">
    <property type="entry name" value="ZINC_FINGER_C2H2_1"/>
    <property type="match status" value="7"/>
</dbReference>
<sequence>MEKRKRPCVYKCVVPTCCNTSLTAGKEGLQFFSLPGGSRGLTWARTIGKPDLPIYRYNRVCEEHFTKGDFRVGDVPWKKKLLRSAVPSLLLDYAVEQADIIDMQSQENVPPPPRNAFQKQITDEKVSSEEPQFCLICAENLTELLNPFDHHLFGGAEDMAVLNQQLWSTFVLQKIINFPNWKYEEILKKSGASIHPGSWFRMCKTCSESLLNIVKTLEGIIKLELKVKNNIKEVRDKFNKSLSKDTDSNSVKGIMKMGLEIRSFMKVTNADLIAKDEIEDFAKDTDEGTFDSLEQKEDRNEYDESGGEHDDDNNIPDTSDEEWIPCNYVEREDTLKSKSDPLALSEIDDDDESEHKSKDNIYTKQCPPPPSEESVVITEELKCSICVRKYTRESYLEVHRRRHEHSKSLNGGLFDCFNCKVPYDNVVSLRRHLKVAHALKLKKDWDESRPQEEYVIPNRVPLSIDDVNLDENGTYRCRLCAFKTIRRVEYANHEQRHKASKKSGSDCPKCSAPFESAQKLSNHLKFRHGKDEYCEICDRILPKGKKREHMVNHKIFDNCFNKETSKWSCDICQEPAKTKRALSVHKVSIHHEELGIKTWKCTKCPKVCSRKIDLLYHETKFHQKPVKFFCEICGYAAFNKQLLKKHMSKHSNDTYVCEYCSATYKGPEGLQVHIRQHHPDKVKPRGHYTGPDSGALKKKAPEKKYQCKYCKKAVAHRLELKMHLDSQHKDLCIHKCDLCDKVYMSIASLQLHKKVNHLEQNKAVRCKWCLKKVNHRFYLYAHVQSCKKKPANTREKIAIADAGEEEEMNS</sequence>
<dbReference type="InterPro" id="IPR006612">
    <property type="entry name" value="THAP_Znf"/>
</dbReference>
<feature type="compositionally biased region" description="Acidic residues" evidence="8">
    <location>
        <begin position="300"/>
        <end position="323"/>
    </location>
</feature>
<evidence type="ECO:0000313" key="12">
    <source>
        <dbReference type="Proteomes" id="UP001642540"/>
    </source>
</evidence>
<name>A0ABP1QDU3_9HEXA</name>
<evidence type="ECO:0008006" key="13">
    <source>
        <dbReference type="Google" id="ProtNLM"/>
    </source>
</evidence>
<evidence type="ECO:0000259" key="9">
    <source>
        <dbReference type="PROSITE" id="PS50157"/>
    </source>
</evidence>
<dbReference type="PROSITE" id="PS50157">
    <property type="entry name" value="ZINC_FINGER_C2H2_2"/>
    <property type="match status" value="5"/>
</dbReference>
<feature type="region of interest" description="Disordered" evidence="8">
    <location>
        <begin position="337"/>
        <end position="373"/>
    </location>
</feature>
<keyword evidence="4" id="KW-0862">Zinc</keyword>
<feature type="region of interest" description="Disordered" evidence="8">
    <location>
        <begin position="285"/>
        <end position="323"/>
    </location>
</feature>
<evidence type="ECO:0000256" key="1">
    <source>
        <dbReference type="ARBA" id="ARBA00022723"/>
    </source>
</evidence>
<feature type="domain" description="THAP-type" evidence="10">
    <location>
        <begin position="6"/>
        <end position="90"/>
    </location>
</feature>
<feature type="domain" description="C2H2-type" evidence="9">
    <location>
        <begin position="628"/>
        <end position="655"/>
    </location>
</feature>
<dbReference type="SMART" id="SM00355">
    <property type="entry name" value="ZnF_C2H2"/>
    <property type="match status" value="12"/>
</dbReference>
<dbReference type="PANTHER" id="PTHR24379">
    <property type="entry name" value="KRAB AND ZINC FINGER DOMAIN-CONTAINING"/>
    <property type="match status" value="1"/>
</dbReference>
<evidence type="ECO:0000256" key="3">
    <source>
        <dbReference type="ARBA" id="ARBA00022771"/>
    </source>
</evidence>
<dbReference type="Pfam" id="PF13894">
    <property type="entry name" value="zf-C2H2_4"/>
    <property type="match status" value="1"/>
</dbReference>
<keyword evidence="1" id="KW-0479">Metal-binding</keyword>
<feature type="domain" description="C2H2-type" evidence="9">
    <location>
        <begin position="655"/>
        <end position="682"/>
    </location>
</feature>
<evidence type="ECO:0000259" key="10">
    <source>
        <dbReference type="PROSITE" id="PS50950"/>
    </source>
</evidence>
<accession>A0ABP1QDU3</accession>
<keyword evidence="3 6" id="KW-0863">Zinc-finger</keyword>
<evidence type="ECO:0000256" key="8">
    <source>
        <dbReference type="SAM" id="MobiDB-lite"/>
    </source>
</evidence>
<evidence type="ECO:0000256" key="6">
    <source>
        <dbReference type="PROSITE-ProRule" id="PRU00042"/>
    </source>
</evidence>
<keyword evidence="2" id="KW-0677">Repeat</keyword>
<dbReference type="PROSITE" id="PS50950">
    <property type="entry name" value="ZF_THAP"/>
    <property type="match status" value="1"/>
</dbReference>
<dbReference type="Gene3D" id="3.30.160.60">
    <property type="entry name" value="Classic Zinc Finger"/>
    <property type="match status" value="4"/>
</dbReference>
<dbReference type="InterPro" id="IPR036236">
    <property type="entry name" value="Znf_C2H2_sf"/>
</dbReference>
<evidence type="ECO:0000256" key="4">
    <source>
        <dbReference type="ARBA" id="ARBA00022833"/>
    </source>
</evidence>
<dbReference type="SUPFAM" id="SSF57716">
    <property type="entry name" value="Glucocorticoid receptor-like (DNA-binding domain)"/>
    <property type="match status" value="1"/>
</dbReference>
<comment type="caution">
    <text evidence="11">The sequence shown here is derived from an EMBL/GenBank/DDBJ whole genome shotgun (WGS) entry which is preliminary data.</text>
</comment>
<gene>
    <name evidence="11" type="ORF">ODALV1_LOCUS10263</name>
</gene>
<evidence type="ECO:0000313" key="11">
    <source>
        <dbReference type="EMBL" id="CAL8099528.1"/>
    </source>
</evidence>
<dbReference type="Proteomes" id="UP001642540">
    <property type="component" value="Unassembled WGS sequence"/>
</dbReference>
<feature type="domain" description="C2H2-type" evidence="9">
    <location>
        <begin position="381"/>
        <end position="408"/>
    </location>
</feature>
<reference evidence="11 12" key="1">
    <citation type="submission" date="2024-08" db="EMBL/GenBank/DDBJ databases">
        <authorList>
            <person name="Cucini C."/>
            <person name="Frati F."/>
        </authorList>
    </citation>
    <scope>NUCLEOTIDE SEQUENCE [LARGE SCALE GENOMIC DNA]</scope>
</reference>
<dbReference type="EMBL" id="CAXLJM020000032">
    <property type="protein sequence ID" value="CAL8099528.1"/>
    <property type="molecule type" value="Genomic_DNA"/>
</dbReference>
<dbReference type="SMART" id="SM00980">
    <property type="entry name" value="THAP"/>
    <property type="match status" value="1"/>
</dbReference>
<evidence type="ECO:0000256" key="5">
    <source>
        <dbReference type="ARBA" id="ARBA00023125"/>
    </source>
</evidence>
<evidence type="ECO:0000256" key="2">
    <source>
        <dbReference type="ARBA" id="ARBA00022737"/>
    </source>
</evidence>